<keyword evidence="4" id="KW-0812">Transmembrane</keyword>
<dbReference type="EMBL" id="JADIKE010000038">
    <property type="protein sequence ID" value="MBM7126882.1"/>
    <property type="molecule type" value="Genomic_DNA"/>
</dbReference>
<protein>
    <recommendedName>
        <fullName evidence="7">Multidrug resistance efflux pump</fullName>
    </recommendedName>
</protein>
<dbReference type="PANTHER" id="PTHR30386">
    <property type="entry name" value="MEMBRANE FUSION SUBUNIT OF EMRAB-TOLC MULTIDRUG EFFLUX PUMP"/>
    <property type="match status" value="1"/>
</dbReference>
<keyword evidence="4" id="KW-1133">Transmembrane helix</keyword>
<keyword evidence="2" id="KW-0175">Coiled coil</keyword>
<evidence type="ECO:0000256" key="3">
    <source>
        <dbReference type="SAM" id="MobiDB-lite"/>
    </source>
</evidence>
<sequence>MKTQLLPTEPLPQPASPPARDIEPVKKSSPLAFVPRLAGYALMAFIAWLLMSTLFEPWFSSSATRAILNAPAVLITTPISGTVSAEYAQNGQPIKPGQTIAVVKNNTVARDALTTLLTQRLTLQSHLDDLNSRLQADQHMLDYTDKQYQKYQHASTAQLQSAYESVQAQQDATSAKLEELDTKYARAMALERDGAVSASAVEEARSEADAARSEADALDQNAQSISAGIAAAQRGVYVSPGQNSDGQLPQLSQRRADLQSSIKDEQAQADALGQQLASLNQLIDHEQDRVHALSDYVVKAYAPGTAQEVVAPVGAEVTAGATLVRATDCSKTDVVAVFPARMTPNLNIGTELRVRVSGASRPRDAHITQLLPKATESQQNGYSAPFPYAEDGSVYAVAQWDDDRNATNLPHACTPGRSVVASLR</sequence>
<feature type="region of interest" description="Disordered" evidence="3">
    <location>
        <begin position="1"/>
        <end position="23"/>
    </location>
</feature>
<dbReference type="PANTHER" id="PTHR30386:SF19">
    <property type="entry name" value="MULTIDRUG EXPORT PROTEIN EMRA-RELATED"/>
    <property type="match status" value="1"/>
</dbReference>
<evidence type="ECO:0000256" key="1">
    <source>
        <dbReference type="ARBA" id="ARBA00004196"/>
    </source>
</evidence>
<gene>
    <name evidence="5" type="ORF">ISP19_16010</name>
</gene>
<dbReference type="RefSeq" id="WP_204683428.1">
    <property type="nucleotide sequence ID" value="NZ_BSNR01000007.1"/>
</dbReference>
<feature type="transmembrane region" description="Helical" evidence="4">
    <location>
        <begin position="37"/>
        <end position="55"/>
    </location>
</feature>
<comment type="caution">
    <text evidence="5">The sequence shown here is derived from an EMBL/GenBank/DDBJ whole genome shotgun (WGS) entry which is preliminary data.</text>
</comment>
<evidence type="ECO:0000313" key="6">
    <source>
        <dbReference type="Proteomes" id="UP001430149"/>
    </source>
</evidence>
<evidence type="ECO:0000256" key="4">
    <source>
        <dbReference type="SAM" id="Phobius"/>
    </source>
</evidence>
<evidence type="ECO:0008006" key="7">
    <source>
        <dbReference type="Google" id="ProtNLM"/>
    </source>
</evidence>
<dbReference type="InterPro" id="IPR050739">
    <property type="entry name" value="MFP"/>
</dbReference>
<feature type="compositionally biased region" description="Polar residues" evidence="3">
    <location>
        <begin position="240"/>
        <end position="253"/>
    </location>
</feature>
<comment type="subcellular location">
    <subcellularLocation>
        <location evidence="1">Cell envelope</location>
    </subcellularLocation>
</comment>
<evidence type="ECO:0000313" key="5">
    <source>
        <dbReference type="EMBL" id="MBM7126882.1"/>
    </source>
</evidence>
<accession>A0ABS2K7Z2</accession>
<name>A0ABS2K7Z2_9GAMM</name>
<feature type="region of interest" description="Disordered" evidence="3">
    <location>
        <begin position="238"/>
        <end position="257"/>
    </location>
</feature>
<dbReference type="Proteomes" id="UP001430149">
    <property type="component" value="Unassembled WGS sequence"/>
</dbReference>
<feature type="coiled-coil region" evidence="2">
    <location>
        <begin position="163"/>
        <end position="221"/>
    </location>
</feature>
<reference evidence="5" key="1">
    <citation type="submission" date="2020-10" db="EMBL/GenBank/DDBJ databases">
        <title>Phylogeny of dyella-like bacteria.</title>
        <authorList>
            <person name="Fu J."/>
        </authorList>
    </citation>
    <scope>NUCLEOTIDE SEQUENCE</scope>
    <source>
        <strain evidence="5">DHOC52</strain>
    </source>
</reference>
<evidence type="ECO:0000256" key="2">
    <source>
        <dbReference type="SAM" id="Coils"/>
    </source>
</evidence>
<proteinExistence type="predicted"/>
<keyword evidence="4" id="KW-0472">Membrane</keyword>
<organism evidence="5 6">
    <name type="scientific">Dyella flava</name>
    <dbReference type="NCBI Taxonomy" id="1920170"/>
    <lineage>
        <taxon>Bacteria</taxon>
        <taxon>Pseudomonadati</taxon>
        <taxon>Pseudomonadota</taxon>
        <taxon>Gammaproteobacteria</taxon>
        <taxon>Lysobacterales</taxon>
        <taxon>Rhodanobacteraceae</taxon>
        <taxon>Dyella</taxon>
    </lineage>
</organism>
<keyword evidence="6" id="KW-1185">Reference proteome</keyword>